<evidence type="ECO:0000256" key="1">
    <source>
        <dbReference type="ARBA" id="ARBA00004123"/>
    </source>
</evidence>
<gene>
    <name evidence="6" type="ORF">Ccrd_021352</name>
</gene>
<evidence type="ECO:0000256" key="4">
    <source>
        <dbReference type="SAM" id="MobiDB-lite"/>
    </source>
</evidence>
<dbReference type="PANTHER" id="PTHR31319">
    <property type="entry name" value="ZINC FINGER PROTEIN CONSTANS-LIKE 4"/>
    <property type="match status" value="1"/>
</dbReference>
<dbReference type="Proteomes" id="UP000243975">
    <property type="component" value="Unassembled WGS sequence"/>
</dbReference>
<reference evidence="6 7" key="1">
    <citation type="journal article" date="2016" name="Sci. Rep.">
        <title>The genome sequence of the outbreeding globe artichoke constructed de novo incorporating a phase-aware low-pass sequencing strategy of F1 progeny.</title>
        <authorList>
            <person name="Scaglione D."/>
            <person name="Reyes-Chin-Wo S."/>
            <person name="Acquadro A."/>
            <person name="Froenicke L."/>
            <person name="Portis E."/>
            <person name="Beitel C."/>
            <person name="Tirone M."/>
            <person name="Mauro R."/>
            <person name="Lo Monaco A."/>
            <person name="Mauromicale G."/>
            <person name="Faccioli P."/>
            <person name="Cattivelli L."/>
            <person name="Rieseberg L."/>
            <person name="Michelmore R."/>
            <person name="Lanteri S."/>
        </authorList>
    </citation>
    <scope>NUCLEOTIDE SEQUENCE [LARGE SCALE GENOMIC DNA]</scope>
    <source>
        <strain evidence="6">2C</strain>
    </source>
</reference>
<evidence type="ECO:0000259" key="5">
    <source>
        <dbReference type="PROSITE" id="PS51017"/>
    </source>
</evidence>
<dbReference type="Gramene" id="KVI00415">
    <property type="protein sequence ID" value="KVI00415"/>
    <property type="gene ID" value="Ccrd_021352"/>
</dbReference>
<sequence length="411" mass="45789">MLPDVVLSPDQPPVEQVSTPLSAQILEFCKSELFPETIQNSEVASSSNGCYEEQSSYTTNPSDPWNNMTKCPTLVDTATIALETKATAATATPTTSKFLIFEEESIENDISTPLDLTNTSSFTNHQYPFSNEDQFDLSLLQNQVPLTTYNNTIDNGPFSSYVHTLSNDHVVPIIRPSALPTVCEEDSLSSMPPSKFMRLNNPLSPNCSFIDPSIHSYLPGSSEGSGTFNVNLLLGSDILPNELEFQGDNGGMFCTDLLQCSFNSNELQALSNESQYLVNGGGSSTTPLASEITSLESDAFRNSYKLSSKERKEKIHRYMKKRNERNFSKKIKYACRKTLADSRPRVRGRFAKNDEFGENNRTNSNHEEDTDEDNQHVAVKDEEENFESSDILSQLSGVNSFKCKYSIQSWI</sequence>
<dbReference type="GO" id="GO:0005634">
    <property type="term" value="C:nucleus"/>
    <property type="evidence" value="ECO:0007669"/>
    <property type="project" value="UniProtKB-SubCell"/>
</dbReference>
<dbReference type="InterPro" id="IPR045281">
    <property type="entry name" value="CONSTANS-like"/>
</dbReference>
<evidence type="ECO:0000256" key="2">
    <source>
        <dbReference type="ARBA" id="ARBA00023242"/>
    </source>
</evidence>
<dbReference type="STRING" id="59895.A0A103Y0U1"/>
<proteinExistence type="predicted"/>
<name>A0A103Y0U1_CYNCS</name>
<evidence type="ECO:0000313" key="7">
    <source>
        <dbReference type="Proteomes" id="UP000243975"/>
    </source>
</evidence>
<dbReference type="AlphaFoldDB" id="A0A103Y0U1"/>
<dbReference type="EMBL" id="LEKV01003390">
    <property type="protein sequence ID" value="KVI00415.1"/>
    <property type="molecule type" value="Genomic_DNA"/>
</dbReference>
<dbReference type="PANTHER" id="PTHR31319:SF110">
    <property type="entry name" value="CCT MOTIF FAMILY PROTEIN"/>
    <property type="match status" value="1"/>
</dbReference>
<feature type="region of interest" description="Disordered" evidence="4">
    <location>
        <begin position="346"/>
        <end position="375"/>
    </location>
</feature>
<organism evidence="6 7">
    <name type="scientific">Cynara cardunculus var. scolymus</name>
    <name type="common">Globe artichoke</name>
    <name type="synonym">Cynara scolymus</name>
    <dbReference type="NCBI Taxonomy" id="59895"/>
    <lineage>
        <taxon>Eukaryota</taxon>
        <taxon>Viridiplantae</taxon>
        <taxon>Streptophyta</taxon>
        <taxon>Embryophyta</taxon>
        <taxon>Tracheophyta</taxon>
        <taxon>Spermatophyta</taxon>
        <taxon>Magnoliopsida</taxon>
        <taxon>eudicotyledons</taxon>
        <taxon>Gunneridae</taxon>
        <taxon>Pentapetalae</taxon>
        <taxon>asterids</taxon>
        <taxon>campanulids</taxon>
        <taxon>Asterales</taxon>
        <taxon>Asteraceae</taxon>
        <taxon>Carduoideae</taxon>
        <taxon>Cardueae</taxon>
        <taxon>Carduinae</taxon>
        <taxon>Cynara</taxon>
    </lineage>
</organism>
<dbReference type="GO" id="GO:0003700">
    <property type="term" value="F:DNA-binding transcription factor activity"/>
    <property type="evidence" value="ECO:0007669"/>
    <property type="project" value="TreeGrafter"/>
</dbReference>
<accession>A0A103Y0U1</accession>
<dbReference type="InterPro" id="IPR010402">
    <property type="entry name" value="CCT_domain"/>
</dbReference>
<feature type="region of interest" description="Disordered" evidence="4">
    <location>
        <begin position="44"/>
        <end position="64"/>
    </location>
</feature>
<evidence type="ECO:0000313" key="6">
    <source>
        <dbReference type="EMBL" id="KVI00415.1"/>
    </source>
</evidence>
<dbReference type="Pfam" id="PF06203">
    <property type="entry name" value="CCT"/>
    <property type="match status" value="1"/>
</dbReference>
<dbReference type="OMA" id="NYPIQYW"/>
<dbReference type="PROSITE" id="PS51017">
    <property type="entry name" value="CCT"/>
    <property type="match status" value="1"/>
</dbReference>
<evidence type="ECO:0000256" key="3">
    <source>
        <dbReference type="PROSITE-ProRule" id="PRU00357"/>
    </source>
</evidence>
<comment type="subcellular location">
    <subcellularLocation>
        <location evidence="1 3">Nucleus</location>
    </subcellularLocation>
</comment>
<feature type="domain" description="CCT" evidence="5">
    <location>
        <begin position="311"/>
        <end position="353"/>
    </location>
</feature>
<comment type="caution">
    <text evidence="6">The sequence shown here is derived from an EMBL/GenBank/DDBJ whole genome shotgun (WGS) entry which is preliminary data.</text>
</comment>
<keyword evidence="2 3" id="KW-0539">Nucleus</keyword>
<protein>
    <recommendedName>
        <fullName evidence="5">CCT domain-containing protein</fullName>
    </recommendedName>
</protein>
<dbReference type="GO" id="GO:0009909">
    <property type="term" value="P:regulation of flower development"/>
    <property type="evidence" value="ECO:0007669"/>
    <property type="project" value="InterPro"/>
</dbReference>
<keyword evidence="7" id="KW-1185">Reference proteome</keyword>